<feature type="compositionally biased region" description="Polar residues" evidence="1">
    <location>
        <begin position="267"/>
        <end position="286"/>
    </location>
</feature>
<dbReference type="AlphaFoldDB" id="A0A8K0EGC8"/>
<feature type="region of interest" description="Disordered" evidence="1">
    <location>
        <begin position="356"/>
        <end position="404"/>
    </location>
</feature>
<reference evidence="3" key="1">
    <citation type="submission" date="2022-01" db="EMBL/GenBank/DDBJ databases">
        <authorList>
            <person name="Braso-Vives M."/>
        </authorList>
    </citation>
    <scope>NUCLEOTIDE SEQUENCE</scope>
</reference>
<keyword evidence="2" id="KW-0812">Transmembrane</keyword>
<feature type="transmembrane region" description="Helical" evidence="2">
    <location>
        <begin position="88"/>
        <end position="109"/>
    </location>
</feature>
<name>A0A8K0EGC8_BRALA</name>
<sequence length="425" mass="46315">MTTTATAVQQNAKVTERIIKPTDKNIRQDGTTPSTDKGHWNTVRTPVYTTTPVQQNARITGRMSKPTDKNPQQAGTTPAAEQAQWQSVMLIVICIMSACPALFVLYKAVAACRKRYKRRQNQRQYIQGNAAGAIGGIPLQNIQPPAAAPTTGNPLPPQQANDAITDDTSIDPYAETSRLENPVYGADVTEPKCATSIPDPRPRPGRPINSASSRPRRPRIGRAGKAPDPPPRSDGPVDASDSHYYPPATKTTKTGKVPALPPRTHHTYVNSNVSSQPPDTATTQTEKIPDPFPRTHTYVNSNVSSQAHGSGMASTSQHGAMADRRAQGSGMDGEEEAEVPNIYLDLNDKSRLSASKMHQAGKVPDPLPRTHTYVNSNISSLQKDSKMPKQMPRSEAPSDKPQRQIFRLDEEEEVEGPNIYLNLNL</sequence>
<dbReference type="Proteomes" id="UP000838412">
    <property type="component" value="Chromosome 16"/>
</dbReference>
<feature type="compositionally biased region" description="Polar residues" evidence="1">
    <location>
        <begin position="297"/>
        <end position="318"/>
    </location>
</feature>
<proteinExistence type="predicted"/>
<evidence type="ECO:0000313" key="3">
    <source>
        <dbReference type="EMBL" id="CAH1247450.1"/>
    </source>
</evidence>
<feature type="compositionally biased region" description="Polar residues" evidence="1">
    <location>
        <begin position="150"/>
        <end position="162"/>
    </location>
</feature>
<feature type="region of interest" description="Disordered" evidence="1">
    <location>
        <begin position="141"/>
        <end position="165"/>
    </location>
</feature>
<dbReference type="OrthoDB" id="10143159at2759"/>
<feature type="region of interest" description="Disordered" evidence="1">
    <location>
        <begin position="179"/>
        <end position="335"/>
    </location>
</feature>
<keyword evidence="2" id="KW-1133">Transmembrane helix</keyword>
<feature type="compositionally biased region" description="Polar residues" evidence="1">
    <location>
        <begin position="372"/>
        <end position="382"/>
    </location>
</feature>
<accession>A0A8K0EGC8</accession>
<feature type="region of interest" description="Disordered" evidence="1">
    <location>
        <begin position="59"/>
        <end position="78"/>
    </location>
</feature>
<organism evidence="3 4">
    <name type="scientific">Branchiostoma lanceolatum</name>
    <name type="common">Common lancelet</name>
    <name type="synonym">Amphioxus lanceolatum</name>
    <dbReference type="NCBI Taxonomy" id="7740"/>
    <lineage>
        <taxon>Eukaryota</taxon>
        <taxon>Metazoa</taxon>
        <taxon>Chordata</taxon>
        <taxon>Cephalochordata</taxon>
        <taxon>Leptocardii</taxon>
        <taxon>Amphioxiformes</taxon>
        <taxon>Branchiostomatidae</taxon>
        <taxon>Branchiostoma</taxon>
    </lineage>
</organism>
<keyword evidence="4" id="KW-1185">Reference proteome</keyword>
<evidence type="ECO:0000256" key="1">
    <source>
        <dbReference type="SAM" id="MobiDB-lite"/>
    </source>
</evidence>
<protein>
    <submittedName>
        <fullName evidence="3">Hypp7926 protein</fullName>
    </submittedName>
</protein>
<evidence type="ECO:0000256" key="2">
    <source>
        <dbReference type="SAM" id="Phobius"/>
    </source>
</evidence>
<keyword evidence="2" id="KW-0472">Membrane</keyword>
<gene>
    <name evidence="3" type="primary">Hypp7926</name>
    <name evidence="3" type="ORF">BLAG_LOCUS9113</name>
</gene>
<evidence type="ECO:0000313" key="4">
    <source>
        <dbReference type="Proteomes" id="UP000838412"/>
    </source>
</evidence>
<dbReference type="EMBL" id="OV696701">
    <property type="protein sequence ID" value="CAH1247450.1"/>
    <property type="molecule type" value="Genomic_DNA"/>
</dbReference>